<sequence length="89" mass="10487">MISRFKFQPFVLICFQQDTYLFLSLSLSLSVFSHLFHHFDGDLIQTQICLNNFPFQSILLIFHVSYPLSLSCFHFKFPISDPTLHCIVR</sequence>
<protein>
    <submittedName>
        <fullName evidence="1">Uncharacterized protein</fullName>
    </submittedName>
</protein>
<accession>A0AAD8PD16</accession>
<name>A0AAD8PD16_TARER</name>
<evidence type="ECO:0000313" key="1">
    <source>
        <dbReference type="EMBL" id="KAK1441631.1"/>
    </source>
</evidence>
<gene>
    <name evidence="1" type="ORF">QVD17_07678</name>
</gene>
<dbReference type="AlphaFoldDB" id="A0AAD8PD16"/>
<comment type="caution">
    <text evidence="1">The sequence shown here is derived from an EMBL/GenBank/DDBJ whole genome shotgun (WGS) entry which is preliminary data.</text>
</comment>
<dbReference type="Proteomes" id="UP001229421">
    <property type="component" value="Unassembled WGS sequence"/>
</dbReference>
<proteinExistence type="predicted"/>
<dbReference type="EMBL" id="JAUHHV010000001">
    <property type="protein sequence ID" value="KAK1441631.1"/>
    <property type="molecule type" value="Genomic_DNA"/>
</dbReference>
<evidence type="ECO:0000313" key="2">
    <source>
        <dbReference type="Proteomes" id="UP001229421"/>
    </source>
</evidence>
<reference evidence="1" key="1">
    <citation type="journal article" date="2023" name="bioRxiv">
        <title>Improved chromosome-level genome assembly for marigold (Tagetes erecta).</title>
        <authorList>
            <person name="Jiang F."/>
            <person name="Yuan L."/>
            <person name="Wang S."/>
            <person name="Wang H."/>
            <person name="Xu D."/>
            <person name="Wang A."/>
            <person name="Fan W."/>
        </authorList>
    </citation>
    <scope>NUCLEOTIDE SEQUENCE</scope>
    <source>
        <strain evidence="1">WSJ</strain>
        <tissue evidence="1">Leaf</tissue>
    </source>
</reference>
<organism evidence="1 2">
    <name type="scientific">Tagetes erecta</name>
    <name type="common">African marigold</name>
    <dbReference type="NCBI Taxonomy" id="13708"/>
    <lineage>
        <taxon>Eukaryota</taxon>
        <taxon>Viridiplantae</taxon>
        <taxon>Streptophyta</taxon>
        <taxon>Embryophyta</taxon>
        <taxon>Tracheophyta</taxon>
        <taxon>Spermatophyta</taxon>
        <taxon>Magnoliopsida</taxon>
        <taxon>eudicotyledons</taxon>
        <taxon>Gunneridae</taxon>
        <taxon>Pentapetalae</taxon>
        <taxon>asterids</taxon>
        <taxon>campanulids</taxon>
        <taxon>Asterales</taxon>
        <taxon>Asteraceae</taxon>
        <taxon>Asteroideae</taxon>
        <taxon>Heliantheae alliance</taxon>
        <taxon>Tageteae</taxon>
        <taxon>Tagetes</taxon>
    </lineage>
</organism>
<keyword evidence="2" id="KW-1185">Reference proteome</keyword>